<dbReference type="GO" id="GO:0009318">
    <property type="term" value="C:exodeoxyribonuclease VII complex"/>
    <property type="evidence" value="ECO:0007669"/>
    <property type="project" value="UniProtKB-UniRule"/>
</dbReference>
<comment type="caution">
    <text evidence="10">The sequence shown here is derived from an EMBL/GenBank/DDBJ whole genome shotgun (WGS) entry which is preliminary data.</text>
</comment>
<dbReference type="NCBIfam" id="TIGR00237">
    <property type="entry name" value="xseA"/>
    <property type="match status" value="1"/>
</dbReference>
<evidence type="ECO:0000256" key="6">
    <source>
        <dbReference type="RuleBase" id="RU004355"/>
    </source>
</evidence>
<dbReference type="CDD" id="cd04489">
    <property type="entry name" value="ExoVII_LU_OBF"/>
    <property type="match status" value="1"/>
</dbReference>
<feature type="domain" description="OB-fold nucleic acid binding" evidence="9">
    <location>
        <begin position="13"/>
        <end position="106"/>
    </location>
</feature>
<dbReference type="Pfam" id="PF02601">
    <property type="entry name" value="Exonuc_VII_L"/>
    <property type="match status" value="1"/>
</dbReference>
<keyword evidence="12" id="KW-1185">Reference proteome</keyword>
<dbReference type="Proteomes" id="UP000245887">
    <property type="component" value="Unassembled WGS sequence"/>
</dbReference>
<dbReference type="GO" id="GO:0003676">
    <property type="term" value="F:nucleic acid binding"/>
    <property type="evidence" value="ECO:0007669"/>
    <property type="project" value="InterPro"/>
</dbReference>
<evidence type="ECO:0000259" key="8">
    <source>
        <dbReference type="Pfam" id="PF02601"/>
    </source>
</evidence>
<reference evidence="11 13" key="2">
    <citation type="submission" date="2018-04" db="EMBL/GenBank/DDBJ databases">
        <title>Genomic Encyclopedia of Type Strains, Phase IV (KMG-IV): sequencing the most valuable type-strain genomes for metagenomic binning, comparative biology and taxonomic classification.</title>
        <authorList>
            <person name="Goeker M."/>
        </authorList>
    </citation>
    <scope>NUCLEOTIDE SEQUENCE [LARGE SCALE GENOMIC DNA]</scope>
    <source>
        <strain evidence="11 13">DSM 28688</strain>
    </source>
</reference>
<comment type="catalytic activity">
    <reaction evidence="5 6">
        <text>Exonucleolytic cleavage in either 5'- to 3'- or 3'- to 5'-direction to yield nucleoside 5'-phosphates.</text>
        <dbReference type="EC" id="3.1.11.6"/>
    </reaction>
</comment>
<dbReference type="InterPro" id="IPR020579">
    <property type="entry name" value="Exonuc_VII_lsu_C"/>
</dbReference>
<evidence type="ECO:0000313" key="12">
    <source>
        <dbReference type="Proteomes" id="UP000218332"/>
    </source>
</evidence>
<dbReference type="EC" id="3.1.11.6" evidence="5"/>
<evidence type="ECO:0000313" key="11">
    <source>
        <dbReference type="EMBL" id="PVY78369.1"/>
    </source>
</evidence>
<dbReference type="HAMAP" id="MF_00378">
    <property type="entry name" value="Exonuc_7_L"/>
    <property type="match status" value="1"/>
</dbReference>
<keyword evidence="3 5" id="KW-0378">Hydrolase</keyword>
<dbReference type="GO" id="GO:0006308">
    <property type="term" value="P:DNA catabolic process"/>
    <property type="evidence" value="ECO:0007669"/>
    <property type="project" value="UniProtKB-UniRule"/>
</dbReference>
<organism evidence="10 12">
    <name type="scientific">Tamilnaduibacter salinus</name>
    <dbReference type="NCBI Taxonomy" id="1484056"/>
    <lineage>
        <taxon>Bacteria</taxon>
        <taxon>Pseudomonadati</taxon>
        <taxon>Pseudomonadota</taxon>
        <taxon>Gammaproteobacteria</taxon>
        <taxon>Pseudomonadales</taxon>
        <taxon>Marinobacteraceae</taxon>
        <taxon>Tamilnaduibacter</taxon>
    </lineage>
</organism>
<dbReference type="PANTHER" id="PTHR30008">
    <property type="entry name" value="EXODEOXYRIBONUCLEASE 7 LARGE SUBUNIT"/>
    <property type="match status" value="1"/>
</dbReference>
<reference evidence="10 12" key="1">
    <citation type="submission" date="2017-07" db="EMBL/GenBank/DDBJ databases">
        <title>Tamlnaduibacter salinus (Mi-7) genome sequencing.</title>
        <authorList>
            <person name="Verma A."/>
            <person name="Krishnamurthi S."/>
        </authorList>
    </citation>
    <scope>NUCLEOTIDE SEQUENCE [LARGE SCALE GENOMIC DNA]</scope>
    <source>
        <strain evidence="10 12">Mi-7</strain>
    </source>
</reference>
<keyword evidence="4 5" id="KW-0269">Exonuclease</keyword>
<dbReference type="GO" id="GO:0005737">
    <property type="term" value="C:cytoplasm"/>
    <property type="evidence" value="ECO:0007669"/>
    <property type="project" value="UniProtKB-SubCell"/>
</dbReference>
<evidence type="ECO:0000256" key="7">
    <source>
        <dbReference type="SAM" id="Coils"/>
    </source>
</evidence>
<evidence type="ECO:0000256" key="2">
    <source>
        <dbReference type="ARBA" id="ARBA00022722"/>
    </source>
</evidence>
<keyword evidence="2 5" id="KW-0540">Nuclease</keyword>
<dbReference type="EMBL" id="QEKQ01000002">
    <property type="protein sequence ID" value="PVY78369.1"/>
    <property type="molecule type" value="Genomic_DNA"/>
</dbReference>
<gene>
    <name evidence="5" type="primary">xseA</name>
    <name evidence="11" type="ORF">C8D92_102414</name>
    <name evidence="10" type="ORF">CF392_03000</name>
</gene>
<evidence type="ECO:0000256" key="4">
    <source>
        <dbReference type="ARBA" id="ARBA00022839"/>
    </source>
</evidence>
<dbReference type="Pfam" id="PF13742">
    <property type="entry name" value="tRNA_anti_2"/>
    <property type="match status" value="1"/>
</dbReference>
<feature type="coiled-coil region" evidence="7">
    <location>
        <begin position="285"/>
        <end position="348"/>
    </location>
</feature>
<dbReference type="Proteomes" id="UP000218332">
    <property type="component" value="Unassembled WGS sequence"/>
</dbReference>
<comment type="subcellular location">
    <subcellularLocation>
        <location evidence="5 6">Cytoplasm</location>
    </subcellularLocation>
</comment>
<evidence type="ECO:0000256" key="5">
    <source>
        <dbReference type="HAMAP-Rule" id="MF_00378"/>
    </source>
</evidence>
<evidence type="ECO:0000256" key="3">
    <source>
        <dbReference type="ARBA" id="ARBA00022801"/>
    </source>
</evidence>
<accession>A0A2A2I6R4</accession>
<dbReference type="SUPFAM" id="SSF57997">
    <property type="entry name" value="Tropomyosin"/>
    <property type="match status" value="1"/>
</dbReference>
<dbReference type="AlphaFoldDB" id="A0A2A2I6R4"/>
<evidence type="ECO:0000256" key="1">
    <source>
        <dbReference type="ARBA" id="ARBA00022490"/>
    </source>
</evidence>
<comment type="similarity">
    <text evidence="5 6">Belongs to the XseA family.</text>
</comment>
<sequence>MINERPPQQPRALSVSELNQQVRHLLEVSFLQVWVEGELSGFARPKSGHWYFTLKDSRAQVSCAMFRGHNQKVRQIPAEGDQVLIRGKVSLYQPRGNYQIIVESMEPAGLGALQQAFEALRARLQDEGLFNADRKRALPTLPRHIGVVTSRSGAAIHDILTVLKRRCPGIPITLYPTSVQGDNAAGEIVQAIDLAVRHGQADVLIIGRGGGSLEDLWPFNEEVVARAMANCPIPTVSAVGHEVDVSIADFVADHRAPTPSAAAEHLAPDQQRWQQTLQHQTARLNALMQRQLRQWRQRLDQLAGRLRHPRRDLQLWQQRLDELESRLSGQMQSRLRQHRERLDQHQRRLHGQSPDQRLKERTQQLSQLRDRLGREVNRQLQQQQARLQHTAENLHLVSPLATLERGYAIVSTAEKPVIRDAAALAPGDAIQARLGKGHIDATVSASHPENDSGDSSGT</sequence>
<keyword evidence="7" id="KW-0175">Coiled coil</keyword>
<dbReference type="EMBL" id="NMPM01000011">
    <property type="protein sequence ID" value="PAV26964.1"/>
    <property type="molecule type" value="Genomic_DNA"/>
</dbReference>
<proteinExistence type="inferred from homology"/>
<protein>
    <recommendedName>
        <fullName evidence="5">Exodeoxyribonuclease 7 large subunit</fullName>
        <ecNumber evidence="5">3.1.11.6</ecNumber>
    </recommendedName>
    <alternativeName>
        <fullName evidence="5">Exodeoxyribonuclease VII large subunit</fullName>
        <shortName evidence="5">Exonuclease VII large subunit</shortName>
    </alternativeName>
</protein>
<evidence type="ECO:0000313" key="13">
    <source>
        <dbReference type="Proteomes" id="UP000245887"/>
    </source>
</evidence>
<feature type="domain" description="Exonuclease VII large subunit C-terminal" evidence="8">
    <location>
        <begin position="129"/>
        <end position="441"/>
    </location>
</feature>
<comment type="subunit">
    <text evidence="5">Heterooligomer composed of large and small subunits.</text>
</comment>
<dbReference type="RefSeq" id="WP_095609991.1">
    <property type="nucleotide sequence ID" value="NZ_NMPM01000011.1"/>
</dbReference>
<dbReference type="InterPro" id="IPR025824">
    <property type="entry name" value="OB-fold_nuc-bd_dom"/>
</dbReference>
<keyword evidence="1 5" id="KW-0963">Cytoplasm</keyword>
<name>A0A2A2I6R4_9GAMM</name>
<comment type="function">
    <text evidence="5">Bidirectionally degrades single-stranded DNA into large acid-insoluble oligonucleotides, which are then degraded further into small acid-soluble oligonucleotides.</text>
</comment>
<evidence type="ECO:0000259" key="9">
    <source>
        <dbReference type="Pfam" id="PF13742"/>
    </source>
</evidence>
<dbReference type="InterPro" id="IPR003753">
    <property type="entry name" value="Exonuc_VII_L"/>
</dbReference>
<evidence type="ECO:0000313" key="10">
    <source>
        <dbReference type="EMBL" id="PAV26964.1"/>
    </source>
</evidence>
<dbReference type="GO" id="GO:0008855">
    <property type="term" value="F:exodeoxyribonuclease VII activity"/>
    <property type="evidence" value="ECO:0007669"/>
    <property type="project" value="UniProtKB-UniRule"/>
</dbReference>
<dbReference type="OrthoDB" id="9802795at2"/>
<dbReference type="PANTHER" id="PTHR30008:SF0">
    <property type="entry name" value="EXODEOXYRIBONUCLEASE 7 LARGE SUBUNIT"/>
    <property type="match status" value="1"/>
</dbReference>